<dbReference type="RefSeq" id="WP_273924778.1">
    <property type="nucleotide sequence ID" value="NZ_JAQSIO010000001.1"/>
</dbReference>
<keyword evidence="2" id="KW-1185">Reference proteome</keyword>
<sequence length="54" mass="6186">MFSKYYRVEGAHQRTGSGPGLYPVKCLVEREGGYINHYTEARVGAPALIYFEFR</sequence>
<name>A0ABT5M9I9_9BURK</name>
<protein>
    <submittedName>
        <fullName evidence="1">Uncharacterized protein</fullName>
    </submittedName>
</protein>
<organism evidence="1 2">
    <name type="scientific">Curvibacter microcysteis</name>
    <dbReference type="NCBI Taxonomy" id="3026419"/>
    <lineage>
        <taxon>Bacteria</taxon>
        <taxon>Pseudomonadati</taxon>
        <taxon>Pseudomonadota</taxon>
        <taxon>Betaproteobacteria</taxon>
        <taxon>Burkholderiales</taxon>
        <taxon>Comamonadaceae</taxon>
        <taxon>Curvibacter</taxon>
    </lineage>
</organism>
<gene>
    <name evidence="1" type="ORF">PSQ39_01260</name>
</gene>
<accession>A0ABT5M9I9</accession>
<evidence type="ECO:0000313" key="2">
    <source>
        <dbReference type="Proteomes" id="UP001528672"/>
    </source>
</evidence>
<evidence type="ECO:0000313" key="1">
    <source>
        <dbReference type="EMBL" id="MDD0813249.1"/>
    </source>
</evidence>
<dbReference type="Proteomes" id="UP001528672">
    <property type="component" value="Unassembled WGS sequence"/>
</dbReference>
<dbReference type="EMBL" id="JAQSIO010000001">
    <property type="protein sequence ID" value="MDD0813249.1"/>
    <property type="molecule type" value="Genomic_DNA"/>
</dbReference>
<dbReference type="SUPFAM" id="SSF55874">
    <property type="entry name" value="ATPase domain of HSP90 chaperone/DNA topoisomerase II/histidine kinase"/>
    <property type="match status" value="1"/>
</dbReference>
<reference evidence="1 2" key="1">
    <citation type="submission" date="2023-02" db="EMBL/GenBank/DDBJ databases">
        <title>Bacterial whole genome sequence for Curvibacter sp. HBC28.</title>
        <authorList>
            <person name="Le V."/>
            <person name="Ko S.-R."/>
            <person name="Ahn C.-Y."/>
            <person name="Oh H.-M."/>
        </authorList>
    </citation>
    <scope>NUCLEOTIDE SEQUENCE [LARGE SCALE GENOMIC DNA]</scope>
    <source>
        <strain evidence="1 2">HBC28</strain>
    </source>
</reference>
<dbReference type="InterPro" id="IPR036890">
    <property type="entry name" value="HATPase_C_sf"/>
</dbReference>
<comment type="caution">
    <text evidence="1">The sequence shown here is derived from an EMBL/GenBank/DDBJ whole genome shotgun (WGS) entry which is preliminary data.</text>
</comment>
<proteinExistence type="predicted"/>